<dbReference type="GeneID" id="120270987"/>
<sequence>MEGCPARFGAISQLFPEQASEIKSRFWQNGYQAHTRTELICPEPRRATRAPYVLDGLNRSCSRPKGMMQMHRGEFEILDIILNKQDDGDLDTGNQMSFFCGSPPVRTSNPIVHDAVFIKQSLCQVSPLGPISPGSKLSLARTERVERGSPSCGSSLGTKPKVRIEGFTCGNSEPHCVVPAFA</sequence>
<proteinExistence type="predicted"/>
<organism evidence="1 2">
    <name type="scientific">Dioscorea cayennensis subsp. rotundata</name>
    <name type="common">White Guinea yam</name>
    <name type="synonym">Dioscorea rotundata</name>
    <dbReference type="NCBI Taxonomy" id="55577"/>
    <lineage>
        <taxon>Eukaryota</taxon>
        <taxon>Viridiplantae</taxon>
        <taxon>Streptophyta</taxon>
        <taxon>Embryophyta</taxon>
        <taxon>Tracheophyta</taxon>
        <taxon>Spermatophyta</taxon>
        <taxon>Magnoliopsida</taxon>
        <taxon>Liliopsida</taxon>
        <taxon>Dioscoreales</taxon>
        <taxon>Dioscoreaceae</taxon>
        <taxon>Dioscorea</taxon>
    </lineage>
</organism>
<evidence type="ECO:0000313" key="2">
    <source>
        <dbReference type="RefSeq" id="XP_039134011.1"/>
    </source>
</evidence>
<dbReference type="RefSeq" id="XP_039134012.1">
    <property type="nucleotide sequence ID" value="XM_039278078.1"/>
</dbReference>
<dbReference type="PANTHER" id="PTHR33384">
    <property type="entry name" value="EXPRESSED PROTEIN"/>
    <property type="match status" value="1"/>
</dbReference>
<gene>
    <name evidence="2 3" type="primary">LOC120270987</name>
</gene>
<dbReference type="Proteomes" id="UP001515500">
    <property type="component" value="Chromosome 10"/>
</dbReference>
<reference evidence="2 3" key="1">
    <citation type="submission" date="2025-04" db="UniProtKB">
        <authorList>
            <consortium name="RefSeq"/>
        </authorList>
    </citation>
    <scope>IDENTIFICATION</scope>
</reference>
<evidence type="ECO:0000313" key="3">
    <source>
        <dbReference type="RefSeq" id="XP_039134012.1"/>
    </source>
</evidence>
<accession>A0AB40C5E4</accession>
<keyword evidence="1" id="KW-1185">Reference proteome</keyword>
<protein>
    <submittedName>
        <fullName evidence="2 3">Uncharacterized protein LOC120270987 isoform X1</fullName>
    </submittedName>
</protein>
<dbReference type="PANTHER" id="PTHR33384:SF27">
    <property type="entry name" value="OS05G0102500 PROTEIN"/>
    <property type="match status" value="1"/>
</dbReference>
<name>A0AB40C5E4_DIOCR</name>
<dbReference type="RefSeq" id="XP_039134011.1">
    <property type="nucleotide sequence ID" value="XM_039278077.1"/>
</dbReference>
<evidence type="ECO:0000313" key="1">
    <source>
        <dbReference type="Proteomes" id="UP001515500"/>
    </source>
</evidence>
<dbReference type="AlphaFoldDB" id="A0AB40C5E4"/>